<proteinExistence type="predicted"/>
<feature type="non-terminal residue" evidence="1">
    <location>
        <position position="156"/>
    </location>
</feature>
<sequence length="156" mass="17478">MARVLITGSSLRLLRPPPRRSRGEEKQQLRLRRLLPTTPLPQLIGLRFEFIETEISTTKTQREKERPLALLRLRAAAIASSQLQLQLLPLSSRSFLAPLSLSSRRTLGLRRSFALSVSATLTANSTPARSGVYTVGDFMTRKEEMHVVKPTTSVDD</sequence>
<keyword evidence="2" id="KW-1185">Reference proteome</keyword>
<dbReference type="STRING" id="22663.A0A2I0J6E1"/>
<dbReference type="Proteomes" id="UP000233551">
    <property type="component" value="Unassembled WGS sequence"/>
</dbReference>
<name>A0A2I0J6E1_PUNGR</name>
<reference evidence="1 2" key="1">
    <citation type="submission" date="2017-11" db="EMBL/GenBank/DDBJ databases">
        <title>De-novo sequencing of pomegranate (Punica granatum L.) genome.</title>
        <authorList>
            <person name="Akparov Z."/>
            <person name="Amiraslanov A."/>
            <person name="Hajiyeva S."/>
            <person name="Abbasov M."/>
            <person name="Kaur K."/>
            <person name="Hamwieh A."/>
            <person name="Solovyev V."/>
            <person name="Salamov A."/>
            <person name="Braich B."/>
            <person name="Kosarev P."/>
            <person name="Mahmoud A."/>
            <person name="Hajiyev E."/>
            <person name="Babayeva S."/>
            <person name="Izzatullayeva V."/>
            <person name="Mammadov A."/>
            <person name="Mammadov A."/>
            <person name="Sharifova S."/>
            <person name="Ojaghi J."/>
            <person name="Eynullazada K."/>
            <person name="Bayramov B."/>
            <person name="Abdulazimova A."/>
            <person name="Shahmuradov I."/>
        </authorList>
    </citation>
    <scope>NUCLEOTIDE SEQUENCE [LARGE SCALE GENOMIC DNA]</scope>
    <source>
        <strain evidence="2">cv. AG2017</strain>
        <tissue evidence="1">Leaf</tissue>
    </source>
</reference>
<evidence type="ECO:0000313" key="1">
    <source>
        <dbReference type="EMBL" id="PKI51623.1"/>
    </source>
</evidence>
<protein>
    <submittedName>
        <fullName evidence="1">Uncharacterized protein</fullName>
    </submittedName>
</protein>
<accession>A0A2I0J6E1</accession>
<dbReference type="EMBL" id="PGOL01002002">
    <property type="protein sequence ID" value="PKI51623.1"/>
    <property type="molecule type" value="Genomic_DNA"/>
</dbReference>
<evidence type="ECO:0000313" key="2">
    <source>
        <dbReference type="Proteomes" id="UP000233551"/>
    </source>
</evidence>
<gene>
    <name evidence="1" type="ORF">CRG98_027989</name>
</gene>
<comment type="caution">
    <text evidence="1">The sequence shown here is derived from an EMBL/GenBank/DDBJ whole genome shotgun (WGS) entry which is preliminary data.</text>
</comment>
<dbReference type="AlphaFoldDB" id="A0A2I0J6E1"/>
<organism evidence="1 2">
    <name type="scientific">Punica granatum</name>
    <name type="common">Pomegranate</name>
    <dbReference type="NCBI Taxonomy" id="22663"/>
    <lineage>
        <taxon>Eukaryota</taxon>
        <taxon>Viridiplantae</taxon>
        <taxon>Streptophyta</taxon>
        <taxon>Embryophyta</taxon>
        <taxon>Tracheophyta</taxon>
        <taxon>Spermatophyta</taxon>
        <taxon>Magnoliopsida</taxon>
        <taxon>eudicotyledons</taxon>
        <taxon>Gunneridae</taxon>
        <taxon>Pentapetalae</taxon>
        <taxon>rosids</taxon>
        <taxon>malvids</taxon>
        <taxon>Myrtales</taxon>
        <taxon>Lythraceae</taxon>
        <taxon>Punica</taxon>
    </lineage>
</organism>